<evidence type="ECO:0000313" key="2">
    <source>
        <dbReference type="EMBL" id="GIY80593.1"/>
    </source>
</evidence>
<organism evidence="2 3">
    <name type="scientific">Caerostris extrusa</name>
    <name type="common">Bark spider</name>
    <name type="synonym">Caerostris bankana</name>
    <dbReference type="NCBI Taxonomy" id="172846"/>
    <lineage>
        <taxon>Eukaryota</taxon>
        <taxon>Metazoa</taxon>
        <taxon>Ecdysozoa</taxon>
        <taxon>Arthropoda</taxon>
        <taxon>Chelicerata</taxon>
        <taxon>Arachnida</taxon>
        <taxon>Araneae</taxon>
        <taxon>Araneomorphae</taxon>
        <taxon>Entelegynae</taxon>
        <taxon>Araneoidea</taxon>
        <taxon>Araneidae</taxon>
        <taxon>Caerostris</taxon>
    </lineage>
</organism>
<keyword evidence="3" id="KW-1185">Reference proteome</keyword>
<dbReference type="AlphaFoldDB" id="A0AAV4WE95"/>
<comment type="caution">
    <text evidence="2">The sequence shown here is derived from an EMBL/GenBank/DDBJ whole genome shotgun (WGS) entry which is preliminary data.</text>
</comment>
<reference evidence="2 3" key="1">
    <citation type="submission" date="2021-06" db="EMBL/GenBank/DDBJ databases">
        <title>Caerostris extrusa draft genome.</title>
        <authorList>
            <person name="Kono N."/>
            <person name="Arakawa K."/>
        </authorList>
    </citation>
    <scope>NUCLEOTIDE SEQUENCE [LARGE SCALE GENOMIC DNA]</scope>
</reference>
<accession>A0AAV4WE95</accession>
<sequence length="103" mass="11055">MASGGKLVCMLSTPSGILNYLQAGGSVNSAAETFVRPSARVRISITRGAPNPPQSSADPPRTHSPADCLAPITGFKLRSKSSPCDLRPTRPWKFTFNTIRMPR</sequence>
<proteinExistence type="predicted"/>
<evidence type="ECO:0000313" key="3">
    <source>
        <dbReference type="Proteomes" id="UP001054945"/>
    </source>
</evidence>
<feature type="region of interest" description="Disordered" evidence="1">
    <location>
        <begin position="45"/>
        <end position="65"/>
    </location>
</feature>
<gene>
    <name evidence="2" type="ORF">CEXT_467161</name>
</gene>
<name>A0AAV4WE95_CAEEX</name>
<evidence type="ECO:0000256" key="1">
    <source>
        <dbReference type="SAM" id="MobiDB-lite"/>
    </source>
</evidence>
<dbReference type="EMBL" id="BPLR01016028">
    <property type="protein sequence ID" value="GIY80593.1"/>
    <property type="molecule type" value="Genomic_DNA"/>
</dbReference>
<protein>
    <submittedName>
        <fullName evidence="2">Uncharacterized protein</fullName>
    </submittedName>
</protein>
<dbReference type="Proteomes" id="UP001054945">
    <property type="component" value="Unassembled WGS sequence"/>
</dbReference>